<evidence type="ECO:0000256" key="5">
    <source>
        <dbReference type="ARBA" id="ARBA00023136"/>
    </source>
</evidence>
<dbReference type="InterPro" id="IPR018499">
    <property type="entry name" value="Tetraspanin/Peripherin"/>
</dbReference>
<keyword evidence="6" id="KW-1015">Disulfide bond</keyword>
<dbReference type="Proteomes" id="UP000053268">
    <property type="component" value="Unassembled WGS sequence"/>
</dbReference>
<dbReference type="CDD" id="cd03127">
    <property type="entry name" value="tetraspanin_LEL"/>
    <property type="match status" value="1"/>
</dbReference>
<dbReference type="PRINTS" id="PR00259">
    <property type="entry name" value="TMFOUR"/>
</dbReference>
<sequence>MFENNNKVYNDSPLRLRITNDVVSNLRALFGLALIAVTVMNMREHKLRPEQSTVSRGVLSFLLTVGLALLVAAVLGCVGALRENVNLLYAHACFFIFLILLEGAVALGGALVSTWVGTGNSLRGHFYKNATVEDHTNQAFWDRTQAENQCCGVDGPRDYKSLHLEIPVSCCPQGYPIKEGGARKHLHASCIAERTYYVRGCENVLLHKKAYKGNIIIVSGVVFVMFEILSESLAIWMARTIKSERKRLQQNLQAHFES</sequence>
<reference evidence="8 9" key="1">
    <citation type="journal article" date="2015" name="Nat. Commun.">
        <title>Outbred genome sequencing and CRISPR/Cas9 gene editing in butterflies.</title>
        <authorList>
            <person name="Li X."/>
            <person name="Fan D."/>
            <person name="Zhang W."/>
            <person name="Liu G."/>
            <person name="Zhang L."/>
            <person name="Zhao L."/>
            <person name="Fang X."/>
            <person name="Chen L."/>
            <person name="Dong Y."/>
            <person name="Chen Y."/>
            <person name="Ding Y."/>
            <person name="Zhao R."/>
            <person name="Feng M."/>
            <person name="Zhu Y."/>
            <person name="Feng Y."/>
            <person name="Jiang X."/>
            <person name="Zhu D."/>
            <person name="Xiang H."/>
            <person name="Feng X."/>
            <person name="Li S."/>
            <person name="Wang J."/>
            <person name="Zhang G."/>
            <person name="Kronforst M.R."/>
            <person name="Wang W."/>
        </authorList>
    </citation>
    <scope>NUCLEOTIDE SEQUENCE [LARGE SCALE GENOMIC DNA]</scope>
    <source>
        <strain evidence="8">Ya'a_city_454_Px</strain>
        <tissue evidence="8">Whole body</tissue>
    </source>
</reference>
<feature type="disulfide bond" evidence="6">
    <location>
        <begin position="151"/>
        <end position="170"/>
    </location>
</feature>
<dbReference type="PANTHER" id="PTHR19282:SF554">
    <property type="entry name" value="ANTIGEN, PUTATIVE-RELATED"/>
    <property type="match status" value="1"/>
</dbReference>
<dbReference type="GO" id="GO:0005886">
    <property type="term" value="C:plasma membrane"/>
    <property type="evidence" value="ECO:0007669"/>
    <property type="project" value="TreeGrafter"/>
</dbReference>
<organism evidence="8 9">
    <name type="scientific">Papilio xuthus</name>
    <name type="common">Asian swallowtail butterfly</name>
    <dbReference type="NCBI Taxonomy" id="66420"/>
    <lineage>
        <taxon>Eukaryota</taxon>
        <taxon>Metazoa</taxon>
        <taxon>Ecdysozoa</taxon>
        <taxon>Arthropoda</taxon>
        <taxon>Hexapoda</taxon>
        <taxon>Insecta</taxon>
        <taxon>Pterygota</taxon>
        <taxon>Neoptera</taxon>
        <taxon>Endopterygota</taxon>
        <taxon>Lepidoptera</taxon>
        <taxon>Glossata</taxon>
        <taxon>Ditrysia</taxon>
        <taxon>Papilionoidea</taxon>
        <taxon>Papilionidae</taxon>
        <taxon>Papilioninae</taxon>
        <taxon>Papilio</taxon>
    </lineage>
</organism>
<evidence type="ECO:0000313" key="8">
    <source>
        <dbReference type="EMBL" id="KPJ00127.1"/>
    </source>
</evidence>
<gene>
    <name evidence="8" type="ORF">RR46_02914</name>
</gene>
<evidence type="ECO:0000256" key="1">
    <source>
        <dbReference type="ARBA" id="ARBA00004141"/>
    </source>
</evidence>
<dbReference type="InterPro" id="IPR000301">
    <property type="entry name" value="Tetraspanin_animals"/>
</dbReference>
<keyword evidence="3 7" id="KW-0812">Transmembrane</keyword>
<dbReference type="EMBL" id="KQ459472">
    <property type="protein sequence ID" value="KPJ00127.1"/>
    <property type="molecule type" value="Genomic_DNA"/>
</dbReference>
<evidence type="ECO:0000256" key="2">
    <source>
        <dbReference type="ARBA" id="ARBA00006840"/>
    </source>
</evidence>
<accession>A0A194Q3L9</accession>
<dbReference type="AlphaFoldDB" id="A0A194Q3L9"/>
<dbReference type="InterPro" id="IPR018503">
    <property type="entry name" value="Tetraspanin_CS"/>
</dbReference>
<keyword evidence="5 7" id="KW-0472">Membrane</keyword>
<feature type="transmembrane region" description="Helical" evidence="7">
    <location>
        <begin position="215"/>
        <end position="238"/>
    </location>
</feature>
<dbReference type="STRING" id="66420.A0A194Q3L9"/>
<keyword evidence="4 7" id="KW-1133">Transmembrane helix</keyword>
<evidence type="ECO:0000313" key="9">
    <source>
        <dbReference type="Proteomes" id="UP000053268"/>
    </source>
</evidence>
<dbReference type="Pfam" id="PF00335">
    <property type="entry name" value="Tetraspanin"/>
    <property type="match status" value="1"/>
</dbReference>
<feature type="transmembrane region" description="Helical" evidence="7">
    <location>
        <begin position="22"/>
        <end position="40"/>
    </location>
</feature>
<feature type="transmembrane region" description="Helical" evidence="7">
    <location>
        <begin position="87"/>
        <end position="116"/>
    </location>
</feature>
<dbReference type="PANTHER" id="PTHR19282">
    <property type="entry name" value="TETRASPANIN"/>
    <property type="match status" value="1"/>
</dbReference>
<dbReference type="SUPFAM" id="SSF48652">
    <property type="entry name" value="Tetraspanin"/>
    <property type="match status" value="1"/>
</dbReference>
<feature type="transmembrane region" description="Helical" evidence="7">
    <location>
        <begin position="61"/>
        <end position="81"/>
    </location>
</feature>
<dbReference type="PROSITE" id="PS00421">
    <property type="entry name" value="TM4_1"/>
    <property type="match status" value="1"/>
</dbReference>
<dbReference type="PIRSF" id="PIRSF002419">
    <property type="entry name" value="Tetraspanin"/>
    <property type="match status" value="1"/>
</dbReference>
<evidence type="ECO:0000256" key="4">
    <source>
        <dbReference type="ARBA" id="ARBA00022989"/>
    </source>
</evidence>
<dbReference type="InterPro" id="IPR008952">
    <property type="entry name" value="Tetraspanin_EC2_sf"/>
</dbReference>
<evidence type="ECO:0000256" key="3">
    <source>
        <dbReference type="ARBA" id="ARBA00022692"/>
    </source>
</evidence>
<evidence type="ECO:0000256" key="7">
    <source>
        <dbReference type="RuleBase" id="RU361218"/>
    </source>
</evidence>
<keyword evidence="9" id="KW-1185">Reference proteome</keyword>
<proteinExistence type="inferred from homology"/>
<evidence type="ECO:0000256" key="6">
    <source>
        <dbReference type="PIRSR" id="PIRSR002419-1"/>
    </source>
</evidence>
<protein>
    <recommendedName>
        <fullName evidence="7">Tetraspanin</fullName>
    </recommendedName>
</protein>
<comment type="subcellular location">
    <subcellularLocation>
        <location evidence="1 7">Membrane</location>
        <topology evidence="1 7">Multi-pass membrane protein</topology>
    </subcellularLocation>
</comment>
<comment type="similarity">
    <text evidence="2 7">Belongs to the tetraspanin (TM4SF) family.</text>
</comment>
<name>A0A194Q3L9_PAPXU</name>
<dbReference type="Gene3D" id="1.10.1450.10">
    <property type="entry name" value="Tetraspanin"/>
    <property type="match status" value="1"/>
</dbReference>